<proteinExistence type="predicted"/>
<feature type="region of interest" description="Disordered" evidence="1">
    <location>
        <begin position="1"/>
        <end position="97"/>
    </location>
</feature>
<keyword evidence="3" id="KW-1185">Reference proteome</keyword>
<sequence length="131" mass="14353">MRRYIPGGSHRVGAQGNQPQSQVVELSEGDTVNSHGGIEQNAEVEKQSSKPKPKPKFSLESESESQSESESRLKSKSKPESDTHYQQAEHGKGDIAFTAEEIDAMPREDLVLFTGAIKWSDRVGDGAREIA</sequence>
<evidence type="ECO:0000313" key="2">
    <source>
        <dbReference type="EMBL" id="CUA77210.1"/>
    </source>
</evidence>
<evidence type="ECO:0000256" key="1">
    <source>
        <dbReference type="SAM" id="MobiDB-lite"/>
    </source>
</evidence>
<feature type="compositionally biased region" description="Basic and acidic residues" evidence="1">
    <location>
        <begin position="69"/>
        <end position="93"/>
    </location>
</feature>
<dbReference type="AlphaFoldDB" id="A0A0K6GFE5"/>
<reference evidence="2 3" key="1">
    <citation type="submission" date="2015-07" db="EMBL/GenBank/DDBJ databases">
        <authorList>
            <person name="Noorani M."/>
        </authorList>
    </citation>
    <scope>NUCLEOTIDE SEQUENCE [LARGE SCALE GENOMIC DNA]</scope>
    <source>
        <strain evidence="2">BBA 69670</strain>
    </source>
</reference>
<gene>
    <name evidence="2" type="ORF">RSOLAG22IIIB_12612</name>
</gene>
<evidence type="ECO:0000313" key="3">
    <source>
        <dbReference type="Proteomes" id="UP000044841"/>
    </source>
</evidence>
<feature type="compositionally biased region" description="Polar residues" evidence="1">
    <location>
        <begin position="15"/>
        <end position="34"/>
    </location>
</feature>
<name>A0A0K6GFE5_9AGAM</name>
<dbReference type="EMBL" id="CYGV01001796">
    <property type="protein sequence ID" value="CUA77210.1"/>
    <property type="molecule type" value="Genomic_DNA"/>
</dbReference>
<protein>
    <submittedName>
        <fullName evidence="2">Uncharacterized protein</fullName>
    </submittedName>
</protein>
<accession>A0A0K6GFE5</accession>
<dbReference type="Proteomes" id="UP000044841">
    <property type="component" value="Unassembled WGS sequence"/>
</dbReference>
<organism evidence="2 3">
    <name type="scientific">Rhizoctonia solani</name>
    <dbReference type="NCBI Taxonomy" id="456999"/>
    <lineage>
        <taxon>Eukaryota</taxon>
        <taxon>Fungi</taxon>
        <taxon>Dikarya</taxon>
        <taxon>Basidiomycota</taxon>
        <taxon>Agaricomycotina</taxon>
        <taxon>Agaricomycetes</taxon>
        <taxon>Cantharellales</taxon>
        <taxon>Ceratobasidiaceae</taxon>
        <taxon>Rhizoctonia</taxon>
    </lineage>
</organism>